<keyword evidence="4" id="KW-1185">Reference proteome</keyword>
<evidence type="ECO:0000313" key="3">
    <source>
        <dbReference type="EMBL" id="SPO47996.1"/>
    </source>
</evidence>
<gene>
    <name evidence="3" type="ORF">PSANT_05684</name>
</gene>
<dbReference type="OrthoDB" id="2554192at2759"/>
<feature type="compositionally biased region" description="Basic and acidic residues" evidence="1">
    <location>
        <begin position="985"/>
        <end position="996"/>
    </location>
</feature>
<feature type="compositionally biased region" description="Polar residues" evidence="1">
    <location>
        <begin position="188"/>
        <end position="209"/>
    </location>
</feature>
<feature type="region of interest" description="Disordered" evidence="1">
    <location>
        <begin position="547"/>
        <end position="607"/>
    </location>
</feature>
<feature type="region of interest" description="Disordered" evidence="1">
    <location>
        <begin position="949"/>
        <end position="1007"/>
    </location>
</feature>
<dbReference type="AlphaFoldDB" id="A0A5C3FUQ7"/>
<sequence>MVDASMLASLLAVLVGVVILGFATFSLLRRPKRRSDGRNPQIYLHLLDSTLLLAILPLLVHDAISPGSKSIVQTAFAGTPSTFFATVALVLRQALVGVLAANAVLSRRMRRSQAVPLAAAAAVGVVGAATITSVQCEFSHPAGARVGCAHVPAVKGMVVAIQLLFTLAAAIIFAHTGTKISTKPVPQRTATVSSPPESRIQVQSFSQDSGAKEAETGQGVDLEYGGRIVSGILDDGGQDVGTAPTSGYGSAIASSANPYRSTLSFARAAGLDQSQPTSHTHVAEKQTYGWSDFAPRSTRRKAARAAADAEMGGGQVRDEPRWMRLLGSLCALAWPVALSSTALLITPSAKQTYLVVAGFCTPAVVIIIKSTRGWLRPRTREAEIEAEEATLEADSCSTHGSDSVVVVAPPSRVRHLRCYSYPLQAENGYAATHRSSLTSAKSVPYLRQHWAAGKVSGDRVAPRSSWVRALNLLVNPKPRLEVLPARQSVSEQPRKEERRVGGSSATFAAGRGLLQARETTADSEHTCISDRRAESVTTLDAIAGDETAYDHEAPQQEAEGLDDSPGSARRWGEQLDEQSDLRSPTKRVHEPAPTPTTSFSNEESQALGSGAARLFNEIMELVRGTDASEPRPVGAGVKRTPPRGYAALEDASRGTVIVHPESSYVTANASHLEGDEGRGHRRTGSASSGFSLSSISSRLRAMGGRDADSPVVRKMRSRTFASAFGIELGTLVRSASWGRRAGVESSPSTSAGTCQSSLLDVGHSPSPAAPQHRRMGSHADSLIEGDEAVEELDDVDIEERASSSAVSEWTRDMTGDLSDISLPLCELEEEGVSEAEIIESYKMVRLAAAPFLDTVEEESEAECEGAFSAGQMDQAEWQRVLLAQHEAMFPHKTLSQIDEVTEAATSPACSEAASARASRIEAGDAGQMHTPSAGKHTAYLGLRMSKAVHTGMESSQTERDEHGEGSMETPGLLPFVTPRSRMRCRAAESRAPHPEPTDSTVDIEPSPRCQNVRLEELGMHEGIWQRSPVKLELSAPAAESTQTTSEDAARGGTRLRRSMTLKWSAARDRHGSPKREVRNRLARQGEHEAEKRLLHKPLKKPRKSRLKGVAVMIARHQFTVVDEDDSLVQQRAEAGHD</sequence>
<feature type="compositionally biased region" description="Basic and acidic residues" evidence="1">
    <location>
        <begin position="519"/>
        <end position="529"/>
    </location>
</feature>
<proteinExistence type="predicted"/>
<feature type="region of interest" description="Disordered" evidence="1">
    <location>
        <begin position="623"/>
        <end position="644"/>
    </location>
</feature>
<organism evidence="3 4">
    <name type="scientific">Pseudozyma antarctica</name>
    <name type="common">Yeast</name>
    <name type="synonym">Candida antarctica</name>
    <dbReference type="NCBI Taxonomy" id="84753"/>
    <lineage>
        <taxon>Eukaryota</taxon>
        <taxon>Fungi</taxon>
        <taxon>Dikarya</taxon>
        <taxon>Basidiomycota</taxon>
        <taxon>Ustilaginomycotina</taxon>
        <taxon>Ustilaginomycetes</taxon>
        <taxon>Ustilaginales</taxon>
        <taxon>Ustilaginaceae</taxon>
        <taxon>Moesziomyces</taxon>
    </lineage>
</organism>
<feature type="region of interest" description="Disordered" evidence="1">
    <location>
        <begin position="484"/>
        <end position="529"/>
    </location>
</feature>
<feature type="compositionally biased region" description="Basic and acidic residues" evidence="1">
    <location>
        <begin position="956"/>
        <end position="965"/>
    </location>
</feature>
<keyword evidence="2" id="KW-1133">Transmembrane helix</keyword>
<keyword evidence="2" id="KW-0812">Transmembrane</keyword>
<feature type="compositionally biased region" description="Polar residues" evidence="1">
    <location>
        <begin position="595"/>
        <end position="607"/>
    </location>
</feature>
<feature type="region of interest" description="Disordered" evidence="1">
    <location>
        <begin position="671"/>
        <end position="691"/>
    </location>
</feature>
<protein>
    <submittedName>
        <fullName evidence="3">Uncharacterized protein</fullName>
    </submittedName>
</protein>
<feature type="transmembrane region" description="Helical" evidence="2">
    <location>
        <begin position="154"/>
        <end position="174"/>
    </location>
</feature>
<feature type="compositionally biased region" description="Basic residues" evidence="1">
    <location>
        <begin position="1093"/>
        <end position="1105"/>
    </location>
</feature>
<accession>A0A5C3FUQ7</accession>
<feature type="compositionally biased region" description="Basic and acidic residues" evidence="1">
    <location>
        <begin position="1065"/>
        <end position="1092"/>
    </location>
</feature>
<feature type="region of interest" description="Disordered" evidence="1">
    <location>
        <begin position="183"/>
        <end position="216"/>
    </location>
</feature>
<feature type="transmembrane region" description="Helical" evidence="2">
    <location>
        <begin position="83"/>
        <end position="105"/>
    </location>
</feature>
<reference evidence="3" key="1">
    <citation type="submission" date="2018-03" db="EMBL/GenBank/DDBJ databases">
        <authorList>
            <person name="Guldener U."/>
        </authorList>
    </citation>
    <scope>NUCLEOTIDE SEQUENCE [LARGE SCALE GENOMIC DNA]</scope>
    <source>
        <strain evidence="3">ATCC34888</strain>
    </source>
</reference>
<dbReference type="EMBL" id="OOIQ01000016">
    <property type="protein sequence ID" value="SPO47996.1"/>
    <property type="molecule type" value="Genomic_DNA"/>
</dbReference>
<feature type="region of interest" description="Disordered" evidence="1">
    <location>
        <begin position="1034"/>
        <end position="1105"/>
    </location>
</feature>
<feature type="transmembrane region" description="Helical" evidence="2">
    <location>
        <begin position="117"/>
        <end position="134"/>
    </location>
</feature>
<name>A0A5C3FUQ7_PSEA2</name>
<feature type="transmembrane region" description="Helical" evidence="2">
    <location>
        <begin position="325"/>
        <end position="345"/>
    </location>
</feature>
<feature type="transmembrane region" description="Helical" evidence="2">
    <location>
        <begin position="6"/>
        <end position="28"/>
    </location>
</feature>
<comment type="caution">
    <text evidence="3">The sequence shown here is derived from an EMBL/GenBank/DDBJ whole genome shotgun (WGS) entry which is preliminary data.</text>
</comment>
<evidence type="ECO:0000256" key="2">
    <source>
        <dbReference type="SAM" id="Phobius"/>
    </source>
</evidence>
<dbReference type="Proteomes" id="UP000325008">
    <property type="component" value="Unassembled WGS sequence"/>
</dbReference>
<evidence type="ECO:0000313" key="4">
    <source>
        <dbReference type="Proteomes" id="UP000325008"/>
    </source>
</evidence>
<feature type="transmembrane region" description="Helical" evidence="2">
    <location>
        <begin position="40"/>
        <end position="60"/>
    </location>
</feature>
<evidence type="ECO:0000256" key="1">
    <source>
        <dbReference type="SAM" id="MobiDB-lite"/>
    </source>
</evidence>
<keyword evidence="2" id="KW-0472">Membrane</keyword>